<accession>Q4SRR3</accession>
<dbReference type="AlphaFoldDB" id="Q4SRR3"/>
<evidence type="ECO:0000313" key="1">
    <source>
        <dbReference type="EMBL" id="CAF96669.1"/>
    </source>
</evidence>
<proteinExistence type="predicted"/>
<dbReference type="KEGG" id="tng:GSTEN00013788G001"/>
<gene>
    <name evidence="1" type="ORF">GSTENG00013788001</name>
</gene>
<name>Q4SRR3_TETNG</name>
<sequence length="78" mass="9080">MLDFLMLSGQIDKRDGLLATWFHRANSKDEMNKALASKLTWTTKSIFVHTVHTHNRASRWYGVQLEIIVILIYCCDLL</sequence>
<dbReference type="EMBL" id="CAAE01014499">
    <property type="protein sequence ID" value="CAF96669.1"/>
    <property type="molecule type" value="Genomic_DNA"/>
</dbReference>
<reference evidence="1" key="2">
    <citation type="submission" date="2004-02" db="EMBL/GenBank/DDBJ databases">
        <authorList>
            <consortium name="Genoscope"/>
            <consortium name="Whitehead Institute Centre for Genome Research"/>
        </authorList>
    </citation>
    <scope>NUCLEOTIDE SEQUENCE</scope>
</reference>
<comment type="caution">
    <text evidence="1">The sequence shown here is derived from an EMBL/GenBank/DDBJ whole genome shotgun (WGS) entry which is preliminary data.</text>
</comment>
<reference evidence="1" key="1">
    <citation type="journal article" date="2004" name="Nature">
        <title>Genome duplication in the teleost fish Tetraodon nigroviridis reveals the early vertebrate proto-karyotype.</title>
        <authorList>
            <person name="Jaillon O."/>
            <person name="Aury J.-M."/>
            <person name="Brunet F."/>
            <person name="Petit J.-L."/>
            <person name="Stange-Thomann N."/>
            <person name="Mauceli E."/>
            <person name="Bouneau L."/>
            <person name="Fischer C."/>
            <person name="Ozouf-Costaz C."/>
            <person name="Bernot A."/>
            <person name="Nicaud S."/>
            <person name="Jaffe D."/>
            <person name="Fisher S."/>
            <person name="Lutfalla G."/>
            <person name="Dossat C."/>
            <person name="Segurens B."/>
            <person name="Dasilva C."/>
            <person name="Salanoubat M."/>
            <person name="Levy M."/>
            <person name="Boudet N."/>
            <person name="Castellano S."/>
            <person name="Anthouard V."/>
            <person name="Jubin C."/>
            <person name="Castelli V."/>
            <person name="Katinka M."/>
            <person name="Vacherie B."/>
            <person name="Biemont C."/>
            <person name="Skalli Z."/>
            <person name="Cattolico L."/>
            <person name="Poulain J."/>
            <person name="De Berardinis V."/>
            <person name="Cruaud C."/>
            <person name="Duprat S."/>
            <person name="Brottier P."/>
            <person name="Coutanceau J.-P."/>
            <person name="Gouzy J."/>
            <person name="Parra G."/>
            <person name="Lardier G."/>
            <person name="Chapple C."/>
            <person name="McKernan K.J."/>
            <person name="McEwan P."/>
            <person name="Bosak S."/>
            <person name="Kellis M."/>
            <person name="Volff J.-N."/>
            <person name="Guigo R."/>
            <person name="Zody M.C."/>
            <person name="Mesirov J."/>
            <person name="Lindblad-Toh K."/>
            <person name="Birren B."/>
            <person name="Nusbaum C."/>
            <person name="Kahn D."/>
            <person name="Robinson-Rechavi M."/>
            <person name="Laudet V."/>
            <person name="Schachter V."/>
            <person name="Quetier F."/>
            <person name="Saurin W."/>
            <person name="Scarpelli C."/>
            <person name="Wincker P."/>
            <person name="Lander E.S."/>
            <person name="Weissenbach J."/>
            <person name="Roest Crollius H."/>
        </authorList>
    </citation>
    <scope>NUCLEOTIDE SEQUENCE [LARGE SCALE GENOMIC DNA]</scope>
</reference>
<protein>
    <submittedName>
        <fullName evidence="1">(spotted green pufferfish) hypothetical protein</fullName>
    </submittedName>
</protein>
<dbReference type="OrthoDB" id="413402at2759"/>
<organism evidence="1">
    <name type="scientific">Tetraodon nigroviridis</name>
    <name type="common">Spotted green pufferfish</name>
    <name type="synonym">Chelonodon nigroviridis</name>
    <dbReference type="NCBI Taxonomy" id="99883"/>
    <lineage>
        <taxon>Eukaryota</taxon>
        <taxon>Metazoa</taxon>
        <taxon>Chordata</taxon>
        <taxon>Craniata</taxon>
        <taxon>Vertebrata</taxon>
        <taxon>Euteleostomi</taxon>
        <taxon>Actinopterygii</taxon>
        <taxon>Neopterygii</taxon>
        <taxon>Teleostei</taxon>
        <taxon>Neoteleostei</taxon>
        <taxon>Acanthomorphata</taxon>
        <taxon>Eupercaria</taxon>
        <taxon>Tetraodontiformes</taxon>
        <taxon>Tetradontoidea</taxon>
        <taxon>Tetraodontidae</taxon>
        <taxon>Tetraodon</taxon>
    </lineage>
</organism>